<feature type="region of interest" description="Disordered" evidence="1">
    <location>
        <begin position="73"/>
        <end position="105"/>
    </location>
</feature>
<dbReference type="Gene3D" id="2.80.10.50">
    <property type="match status" value="2"/>
</dbReference>
<dbReference type="PROSITE" id="PS50231">
    <property type="entry name" value="RICIN_B_LECTIN"/>
    <property type="match status" value="2"/>
</dbReference>
<dbReference type="SMART" id="SM00458">
    <property type="entry name" value="RICIN"/>
    <property type="match status" value="2"/>
</dbReference>
<dbReference type="AlphaFoldDB" id="A0A919SQ98"/>
<dbReference type="InterPro" id="IPR035992">
    <property type="entry name" value="Ricin_B-like_lectins"/>
</dbReference>
<organism evidence="3 4">
    <name type="scientific">Actinoplanes auranticolor</name>
    <dbReference type="NCBI Taxonomy" id="47988"/>
    <lineage>
        <taxon>Bacteria</taxon>
        <taxon>Bacillati</taxon>
        <taxon>Actinomycetota</taxon>
        <taxon>Actinomycetes</taxon>
        <taxon>Micromonosporales</taxon>
        <taxon>Micromonosporaceae</taxon>
        <taxon>Actinoplanes</taxon>
    </lineage>
</organism>
<evidence type="ECO:0000259" key="2">
    <source>
        <dbReference type="SMART" id="SM00458"/>
    </source>
</evidence>
<comment type="caution">
    <text evidence="3">The sequence shown here is derived from an EMBL/GenBank/DDBJ whole genome shotgun (WGS) entry which is preliminary data.</text>
</comment>
<keyword evidence="4" id="KW-1185">Reference proteome</keyword>
<dbReference type="CDD" id="cd00161">
    <property type="entry name" value="beta-trefoil_Ricin-like"/>
    <property type="match status" value="1"/>
</dbReference>
<proteinExistence type="predicted"/>
<feature type="compositionally biased region" description="Polar residues" evidence="1">
    <location>
        <begin position="94"/>
        <end position="105"/>
    </location>
</feature>
<dbReference type="Proteomes" id="UP000681340">
    <property type="component" value="Unassembled WGS sequence"/>
</dbReference>
<evidence type="ECO:0000256" key="1">
    <source>
        <dbReference type="SAM" id="MobiDB-lite"/>
    </source>
</evidence>
<evidence type="ECO:0000313" key="4">
    <source>
        <dbReference type="Proteomes" id="UP000681340"/>
    </source>
</evidence>
<dbReference type="SUPFAM" id="SSF50370">
    <property type="entry name" value="Ricin B-like lectins"/>
    <property type="match status" value="2"/>
</dbReference>
<dbReference type="EMBL" id="BOQL01000057">
    <property type="protein sequence ID" value="GIM75572.1"/>
    <property type="molecule type" value="Genomic_DNA"/>
</dbReference>
<evidence type="ECO:0000313" key="3">
    <source>
        <dbReference type="EMBL" id="GIM75572.1"/>
    </source>
</evidence>
<name>A0A919SQ98_9ACTN</name>
<feature type="domain" description="Ricin B lectin" evidence="2">
    <location>
        <begin position="195"/>
        <end position="334"/>
    </location>
</feature>
<dbReference type="InterPro" id="IPR000772">
    <property type="entry name" value="Ricin_B_lectin"/>
</dbReference>
<sequence>MKNPFRLRGPHDEGSMPLAMLVTLVAMGVSATIVPVVVQQYTTTRTADARTVALSAAQAGIDVAVGQLRAAGTTVPGKDTPVGSLEGLPPCDISGSQDSGGQRDTAAQQGLMWYRIKIAYYGLPDDATDTTPSPMPCPPVDVPSTAVLTVTGGGIAPAAGKKLEAGDPSTRTLEATYTFKVNNENITGGAIQLATPTTPNSLCMDGGTDASPAKNTPVAMQWCTAGGSSDQRFAYTTDLNIKLIGSERGDAPAGMCLDAPLPHKTGDAVTFQPCLGRSARQQWSLNNNGNFQGTSDGVNLDNFCVNLVNTTGQPGALVIGGCGGVSNRNVFRPQSGVGAGMASGATRQVVNYKQFSRCLDVTNHDAERSTYEIVWFCKQAPDGNVSWNQQWSLPPVSVDLATAITERIRSFGSGNPGYCLRTPDSISGYVTMRPCPVVGAGPIPEQNMKWKVFGNTGDYTTSYRIVDVNGYCLTPTDLTVTKPDTHGDGTAKVKVAPCTSSELQKWNAPPNFNKPLVLTNTKELAISAIKVK</sequence>
<gene>
    <name evidence="3" type="ORF">Aau02nite_66600</name>
</gene>
<accession>A0A919SQ98</accession>
<feature type="domain" description="Ricin B lectin" evidence="2">
    <location>
        <begin position="343"/>
        <end position="509"/>
    </location>
</feature>
<protein>
    <recommendedName>
        <fullName evidence="2">Ricin B lectin domain-containing protein</fullName>
    </recommendedName>
</protein>
<reference evidence="3" key="1">
    <citation type="submission" date="2021-03" db="EMBL/GenBank/DDBJ databases">
        <title>Whole genome shotgun sequence of Actinoplanes auranticolor NBRC 12245.</title>
        <authorList>
            <person name="Komaki H."/>
            <person name="Tamura T."/>
        </authorList>
    </citation>
    <scope>NUCLEOTIDE SEQUENCE</scope>
    <source>
        <strain evidence="3">NBRC 12245</strain>
    </source>
</reference>
<dbReference type="RefSeq" id="WP_212992527.1">
    <property type="nucleotide sequence ID" value="NZ_BAABEA010000003.1"/>
</dbReference>